<evidence type="ECO:0000313" key="3">
    <source>
        <dbReference type="Proteomes" id="UP000007875"/>
    </source>
</evidence>
<accession>H2Z511</accession>
<dbReference type="PROSITE" id="PS00061">
    <property type="entry name" value="ADH_SHORT"/>
    <property type="match status" value="1"/>
</dbReference>
<dbReference type="AlphaFoldDB" id="H2Z511"/>
<sequence>CEFKTLFVKQWFRTGSSRGMGAETAKGFAKQGASLCITGLPAHHEELSEVAKACKENGSPQVLADLTIQEDMDSLMNKTMETFGQLDVLVNNAGIITFAGIDQYTSEDFDKVFSINVKAPIYLTKIAKPHLIKTKGKGNIINMCSAAHDLYSNPQALIYSMSKASVVNFTKNTAAALAKDGIRCNGICPGVIRTQIFDESIEETGREQLFKAEESELANRLATKSEVAHLITFLASDKAAMITGELFKIDGGKSLCR</sequence>
<dbReference type="Ensembl" id="ENSCSAVT00000012819.1">
    <property type="protein sequence ID" value="ENSCSAVP00000012673.1"/>
    <property type="gene ID" value="ENSCSAVG00000007440.1"/>
</dbReference>
<dbReference type="PANTHER" id="PTHR43975">
    <property type="entry name" value="ZGC:101858"/>
    <property type="match status" value="1"/>
</dbReference>
<dbReference type="eggNOG" id="KOG0725">
    <property type="taxonomic scope" value="Eukaryota"/>
</dbReference>
<dbReference type="PRINTS" id="PR00081">
    <property type="entry name" value="GDHRDH"/>
</dbReference>
<dbReference type="OMA" id="VTSMVMM"/>
<dbReference type="HOGENOM" id="CLU_010194_2_1_1"/>
<dbReference type="Gene3D" id="3.40.50.720">
    <property type="entry name" value="NAD(P)-binding Rossmann-like Domain"/>
    <property type="match status" value="1"/>
</dbReference>
<keyword evidence="1" id="KW-0560">Oxidoreductase</keyword>
<dbReference type="Proteomes" id="UP000007875">
    <property type="component" value="Unassembled WGS sequence"/>
</dbReference>
<dbReference type="GO" id="GO:0016491">
    <property type="term" value="F:oxidoreductase activity"/>
    <property type="evidence" value="ECO:0007669"/>
    <property type="project" value="UniProtKB-KW"/>
</dbReference>
<dbReference type="Pfam" id="PF13561">
    <property type="entry name" value="adh_short_C2"/>
    <property type="match status" value="1"/>
</dbReference>
<dbReference type="InterPro" id="IPR002347">
    <property type="entry name" value="SDR_fam"/>
</dbReference>
<dbReference type="FunFam" id="3.40.50.720:FF:000084">
    <property type="entry name" value="Short-chain dehydrogenase reductase"/>
    <property type="match status" value="1"/>
</dbReference>
<dbReference type="SUPFAM" id="SSF51735">
    <property type="entry name" value="NAD(P)-binding Rossmann-fold domains"/>
    <property type="match status" value="1"/>
</dbReference>
<dbReference type="InterPro" id="IPR020904">
    <property type="entry name" value="Sc_DH/Rdtase_CS"/>
</dbReference>
<name>H2Z511_CIOSA</name>
<evidence type="ECO:0000256" key="1">
    <source>
        <dbReference type="ARBA" id="ARBA00023002"/>
    </source>
</evidence>
<reference evidence="3" key="1">
    <citation type="submission" date="2003-08" db="EMBL/GenBank/DDBJ databases">
        <authorList>
            <person name="Birren B."/>
            <person name="Nusbaum C."/>
            <person name="Abebe A."/>
            <person name="Abouelleil A."/>
            <person name="Adekoya E."/>
            <person name="Ait-zahra M."/>
            <person name="Allen N."/>
            <person name="Allen T."/>
            <person name="An P."/>
            <person name="Anderson M."/>
            <person name="Anderson S."/>
            <person name="Arachchi H."/>
            <person name="Armbruster J."/>
            <person name="Bachantsang P."/>
            <person name="Baldwin J."/>
            <person name="Barry A."/>
            <person name="Bayul T."/>
            <person name="Blitshsteyn B."/>
            <person name="Bloom T."/>
            <person name="Blye J."/>
            <person name="Boguslavskiy L."/>
            <person name="Borowsky M."/>
            <person name="Boukhgalter B."/>
            <person name="Brunache A."/>
            <person name="Butler J."/>
            <person name="Calixte N."/>
            <person name="Calvo S."/>
            <person name="Camarata J."/>
            <person name="Campo K."/>
            <person name="Chang J."/>
            <person name="Cheshatsang Y."/>
            <person name="Citroen M."/>
            <person name="Collymore A."/>
            <person name="Considine T."/>
            <person name="Cook A."/>
            <person name="Cooke P."/>
            <person name="Corum B."/>
            <person name="Cuomo C."/>
            <person name="David R."/>
            <person name="Dawoe T."/>
            <person name="Degray S."/>
            <person name="Dodge S."/>
            <person name="Dooley K."/>
            <person name="Dorje P."/>
            <person name="Dorjee K."/>
            <person name="Dorris L."/>
            <person name="Duffey N."/>
            <person name="Dupes A."/>
            <person name="Elkins T."/>
            <person name="Engels R."/>
            <person name="Erickson J."/>
            <person name="Farina A."/>
            <person name="Faro S."/>
            <person name="Ferreira P."/>
            <person name="Fischer H."/>
            <person name="Fitzgerald M."/>
            <person name="Foley K."/>
            <person name="Gage D."/>
            <person name="Galagan J."/>
            <person name="Gearin G."/>
            <person name="Gnerre S."/>
            <person name="Gnirke A."/>
            <person name="Goyette A."/>
            <person name="Graham J."/>
            <person name="Grandbois E."/>
            <person name="Gyaltsen K."/>
            <person name="Hafez N."/>
            <person name="Hagopian D."/>
            <person name="Hagos B."/>
            <person name="Hall J."/>
            <person name="Hatcher B."/>
            <person name="Heller A."/>
            <person name="Higgins H."/>
            <person name="Honan T."/>
            <person name="Horn A."/>
            <person name="Houde N."/>
            <person name="Hughes L."/>
            <person name="Hulme W."/>
            <person name="Husby E."/>
            <person name="Iliev I."/>
            <person name="Jaffe D."/>
            <person name="Jones C."/>
            <person name="Kamal M."/>
            <person name="Kamat A."/>
            <person name="Kamvysselis M."/>
            <person name="Karlsson E."/>
            <person name="Kells C."/>
            <person name="Kieu A."/>
            <person name="Kisner P."/>
            <person name="Kodira C."/>
            <person name="Kulbokas E."/>
            <person name="Labutti K."/>
            <person name="Lama D."/>
            <person name="Landers T."/>
            <person name="Leger J."/>
            <person name="Levine S."/>
            <person name="Lewis D."/>
            <person name="Lewis T."/>
            <person name="Lindblad-toh K."/>
            <person name="Liu X."/>
            <person name="Lokyitsang T."/>
            <person name="Lokyitsang Y."/>
            <person name="Lucien O."/>
            <person name="Lui A."/>
            <person name="Ma L.J."/>
            <person name="Mabbitt R."/>
            <person name="Macdonald J."/>
            <person name="Maclean C."/>
            <person name="Major J."/>
            <person name="Manning J."/>
            <person name="Marabella R."/>
            <person name="Maru K."/>
            <person name="Matthews C."/>
            <person name="Mauceli E."/>
            <person name="Mccarthy M."/>
            <person name="Mcdonough S."/>
            <person name="Mcghee T."/>
            <person name="Meldrim J."/>
            <person name="Meneus L."/>
            <person name="Mesirov J."/>
            <person name="Mihalev A."/>
            <person name="Mihova T."/>
            <person name="Mikkelsen T."/>
            <person name="Mlenga V."/>
            <person name="Moru K."/>
            <person name="Mozes J."/>
            <person name="Mulrain L."/>
            <person name="Munson G."/>
            <person name="Naylor J."/>
            <person name="Newes C."/>
            <person name="Nguyen C."/>
            <person name="Nguyen N."/>
            <person name="Nguyen T."/>
            <person name="Nicol R."/>
            <person name="Nielsen C."/>
            <person name="Nizzari M."/>
            <person name="Norbu C."/>
            <person name="Norbu N."/>
            <person name="O'donnell P."/>
            <person name="Okoawo O."/>
            <person name="O'leary S."/>
            <person name="Omotosho B."/>
            <person name="O'neill K."/>
            <person name="Osman S."/>
            <person name="Parker S."/>
            <person name="Perrin D."/>
            <person name="Phunkhang P."/>
            <person name="Piqani B."/>
            <person name="Purcell S."/>
            <person name="Rachupka T."/>
            <person name="Ramasamy U."/>
            <person name="Rameau R."/>
            <person name="Ray V."/>
            <person name="Raymond C."/>
            <person name="Retta R."/>
            <person name="Richardson S."/>
            <person name="Rise C."/>
            <person name="Rodriguez J."/>
            <person name="Rogers J."/>
            <person name="Rogov P."/>
            <person name="Rutman M."/>
            <person name="Schupbach R."/>
            <person name="Seaman C."/>
            <person name="Settipalli S."/>
            <person name="Sharpe T."/>
            <person name="Sheridan J."/>
            <person name="Sherpa N."/>
            <person name="Shi J."/>
            <person name="Smirnov S."/>
            <person name="Smith C."/>
            <person name="Sougnez C."/>
            <person name="Spencer B."/>
            <person name="Stalker J."/>
            <person name="Stange-thomann N."/>
            <person name="Stavropoulos S."/>
            <person name="Stetson K."/>
            <person name="Stone C."/>
            <person name="Stone S."/>
            <person name="Stubbs M."/>
            <person name="Talamas J."/>
            <person name="Tchuinga P."/>
            <person name="Tenzing P."/>
            <person name="Tesfaye S."/>
            <person name="Theodore J."/>
            <person name="Thoulutsang Y."/>
            <person name="Topham K."/>
            <person name="Towey S."/>
            <person name="Tsamla T."/>
            <person name="Tsomo N."/>
            <person name="Vallee D."/>
            <person name="Vassiliev H."/>
            <person name="Venkataraman V."/>
            <person name="Vinson J."/>
            <person name="Vo A."/>
            <person name="Wade C."/>
            <person name="Wang S."/>
            <person name="Wangchuk T."/>
            <person name="Wangdi T."/>
            <person name="Whittaker C."/>
            <person name="Wilkinson J."/>
            <person name="Wu Y."/>
            <person name="Wyman D."/>
            <person name="Yadav S."/>
            <person name="Yang S."/>
            <person name="Yang X."/>
            <person name="Yeager S."/>
            <person name="Yee E."/>
            <person name="Young G."/>
            <person name="Zainoun J."/>
            <person name="Zembeck L."/>
            <person name="Zimmer A."/>
            <person name="Zody M."/>
            <person name="Lander E."/>
        </authorList>
    </citation>
    <scope>NUCLEOTIDE SEQUENCE [LARGE SCALE GENOMIC DNA]</scope>
</reference>
<proteinExistence type="predicted"/>
<dbReference type="InterPro" id="IPR036291">
    <property type="entry name" value="NAD(P)-bd_dom_sf"/>
</dbReference>
<dbReference type="PRINTS" id="PR00080">
    <property type="entry name" value="SDRFAMILY"/>
</dbReference>
<dbReference type="GeneTree" id="ENSGT00940000164675"/>
<dbReference type="STRING" id="51511.ENSCSAVP00000012673"/>
<keyword evidence="3" id="KW-1185">Reference proteome</keyword>
<reference evidence="2" key="2">
    <citation type="submission" date="2025-08" db="UniProtKB">
        <authorList>
            <consortium name="Ensembl"/>
        </authorList>
    </citation>
    <scope>IDENTIFICATION</scope>
</reference>
<dbReference type="PANTHER" id="PTHR43975:SF2">
    <property type="entry name" value="EG:BACR7A4.14 PROTEIN-RELATED"/>
    <property type="match status" value="1"/>
</dbReference>
<evidence type="ECO:0000313" key="2">
    <source>
        <dbReference type="Ensembl" id="ENSCSAVP00000012673.1"/>
    </source>
</evidence>
<organism evidence="2 3">
    <name type="scientific">Ciona savignyi</name>
    <name type="common">Pacific transparent sea squirt</name>
    <dbReference type="NCBI Taxonomy" id="51511"/>
    <lineage>
        <taxon>Eukaryota</taxon>
        <taxon>Metazoa</taxon>
        <taxon>Chordata</taxon>
        <taxon>Tunicata</taxon>
        <taxon>Ascidiacea</taxon>
        <taxon>Phlebobranchia</taxon>
        <taxon>Cionidae</taxon>
        <taxon>Ciona</taxon>
    </lineage>
</organism>
<protein>
    <submittedName>
        <fullName evidence="2">Uncharacterized protein</fullName>
    </submittedName>
</protein>
<dbReference type="InParanoid" id="H2Z511"/>
<reference evidence="2" key="3">
    <citation type="submission" date="2025-09" db="UniProtKB">
        <authorList>
            <consortium name="Ensembl"/>
        </authorList>
    </citation>
    <scope>IDENTIFICATION</scope>
</reference>